<evidence type="ECO:0000313" key="2">
    <source>
        <dbReference type="EMBL" id="KIM39217.1"/>
    </source>
</evidence>
<reference evidence="2 3" key="1">
    <citation type="submission" date="2014-04" db="EMBL/GenBank/DDBJ databases">
        <authorList>
            <consortium name="DOE Joint Genome Institute"/>
            <person name="Kuo A."/>
            <person name="Gay G."/>
            <person name="Dore J."/>
            <person name="Kohler A."/>
            <person name="Nagy L.G."/>
            <person name="Floudas D."/>
            <person name="Copeland A."/>
            <person name="Barry K.W."/>
            <person name="Cichocki N."/>
            <person name="Veneault-Fourrey C."/>
            <person name="LaButti K."/>
            <person name="Lindquist E.A."/>
            <person name="Lipzen A."/>
            <person name="Lundell T."/>
            <person name="Morin E."/>
            <person name="Murat C."/>
            <person name="Sun H."/>
            <person name="Tunlid A."/>
            <person name="Henrissat B."/>
            <person name="Grigoriev I.V."/>
            <person name="Hibbett D.S."/>
            <person name="Martin F."/>
            <person name="Nordberg H.P."/>
            <person name="Cantor M.N."/>
            <person name="Hua S.X."/>
        </authorList>
    </citation>
    <scope>NUCLEOTIDE SEQUENCE [LARGE SCALE GENOMIC DNA]</scope>
    <source>
        <strain evidence="3">h7</strain>
    </source>
</reference>
<reference evidence="3" key="2">
    <citation type="submission" date="2015-01" db="EMBL/GenBank/DDBJ databases">
        <title>Evolutionary Origins and Diversification of the Mycorrhizal Mutualists.</title>
        <authorList>
            <consortium name="DOE Joint Genome Institute"/>
            <consortium name="Mycorrhizal Genomics Consortium"/>
            <person name="Kohler A."/>
            <person name="Kuo A."/>
            <person name="Nagy L.G."/>
            <person name="Floudas D."/>
            <person name="Copeland A."/>
            <person name="Barry K.W."/>
            <person name="Cichocki N."/>
            <person name="Veneault-Fourrey C."/>
            <person name="LaButti K."/>
            <person name="Lindquist E.A."/>
            <person name="Lipzen A."/>
            <person name="Lundell T."/>
            <person name="Morin E."/>
            <person name="Murat C."/>
            <person name="Riley R."/>
            <person name="Ohm R."/>
            <person name="Sun H."/>
            <person name="Tunlid A."/>
            <person name="Henrissat B."/>
            <person name="Grigoriev I.V."/>
            <person name="Hibbett D.S."/>
            <person name="Martin F."/>
        </authorList>
    </citation>
    <scope>NUCLEOTIDE SEQUENCE [LARGE SCALE GENOMIC DNA]</scope>
    <source>
        <strain evidence="3">h7</strain>
    </source>
</reference>
<feature type="compositionally biased region" description="Polar residues" evidence="1">
    <location>
        <begin position="66"/>
        <end position="79"/>
    </location>
</feature>
<dbReference type="HOGENOM" id="CLU_1057905_0_0_1"/>
<organism evidence="2 3">
    <name type="scientific">Hebeloma cylindrosporum</name>
    <dbReference type="NCBI Taxonomy" id="76867"/>
    <lineage>
        <taxon>Eukaryota</taxon>
        <taxon>Fungi</taxon>
        <taxon>Dikarya</taxon>
        <taxon>Basidiomycota</taxon>
        <taxon>Agaricomycotina</taxon>
        <taxon>Agaricomycetes</taxon>
        <taxon>Agaricomycetidae</taxon>
        <taxon>Agaricales</taxon>
        <taxon>Agaricineae</taxon>
        <taxon>Hymenogastraceae</taxon>
        <taxon>Hebeloma</taxon>
    </lineage>
</organism>
<dbReference type="AlphaFoldDB" id="A0A0C2YDX8"/>
<dbReference type="Proteomes" id="UP000053424">
    <property type="component" value="Unassembled WGS sequence"/>
</dbReference>
<accession>A0A0C2YDX8</accession>
<name>A0A0C2YDX8_HEBCY</name>
<evidence type="ECO:0000256" key="1">
    <source>
        <dbReference type="SAM" id="MobiDB-lite"/>
    </source>
</evidence>
<dbReference type="EMBL" id="KN831786">
    <property type="protein sequence ID" value="KIM39217.1"/>
    <property type="molecule type" value="Genomic_DNA"/>
</dbReference>
<evidence type="ECO:0000313" key="3">
    <source>
        <dbReference type="Proteomes" id="UP000053424"/>
    </source>
</evidence>
<feature type="region of interest" description="Disordered" evidence="1">
    <location>
        <begin position="66"/>
        <end position="96"/>
    </location>
</feature>
<proteinExistence type="predicted"/>
<protein>
    <submittedName>
        <fullName evidence="2">Uncharacterized protein</fullName>
    </submittedName>
</protein>
<keyword evidence="3" id="KW-1185">Reference proteome</keyword>
<sequence>MTKAAPPLTEPATIKVGGGRALTTTIDPLTKYHLIACDICQKTIQLTKSANPNAFFVHRKSCSNRITSESGPSNVSQQDALEPTGRDSHQRQHSLSRLSTSFSHLQTASPMPSPTVVDSNPRADYFSIPVIHTSRPTRICPGIGVSWLPGSVWESYPYHQHAARAVGWMPIGFDPKANKIFLRSDKCAMELFENDEAPCTRCLLVEHSVEFKSFISRATEVKEHTPWNYLTGEQLLGLLKKMAGQLNTLRTKACPFPPYRIEN</sequence>
<gene>
    <name evidence="2" type="ORF">M413DRAFT_29401</name>
</gene>
<dbReference type="OrthoDB" id="3063776at2759"/>